<evidence type="ECO:0000313" key="4">
    <source>
        <dbReference type="Proteomes" id="UP000425916"/>
    </source>
</evidence>
<gene>
    <name evidence="3" type="ORF">MGLY_19830</name>
</gene>
<sequence length="462" mass="53705">MSKVALISCTSRKKAYKCQARELYWESPRFRLAYAFAKLVADKIFILSAKYGLVPEDRVIEPYNETLKEKSAQERRAWGYKAVNELCKVTDVEHDEFIVLAGEVYHENLLPHLSHFWLPLKGRSQGEWIPELERLVKLEKETDKVLVLHMLFNGLPRLDWTMIDQLPYQNGIYIMFEKGESYHSMDRIVRVGTHQGQDRLKKRLRDHFVKEDADGSIFRKNIGRAFLNMTSDPYLQVWEIDMHKSGEKRDYGHLIDERLEAGLEAKISQYLRSSITFVCFPVDEEEERLRLEEGIIATLNRHPSFGPSNNWLGLNSPVPEIAGSGLWNKQGLDGQPLSDNEVERIKWLARFGNDSYRNNAVHRARVQRAVNLVITTGKPYDSERKTADDVRNYIDKLLREAKRRGEDYIDLVSGDIHKQLGMKNRMPQVCRIMYEKMQAGDKVIHTTPSGKSSTIKIRYYLK</sequence>
<dbReference type="InterPro" id="IPR058782">
    <property type="entry name" value="GIY_YIG_3"/>
</dbReference>
<feature type="domain" description="GIY-YIG" evidence="2">
    <location>
        <begin position="166"/>
        <end position="333"/>
    </location>
</feature>
<evidence type="ECO:0000313" key="3">
    <source>
        <dbReference type="EMBL" id="QGP92597.1"/>
    </source>
</evidence>
<dbReference type="EMBL" id="CP046244">
    <property type="protein sequence ID" value="QGP92597.1"/>
    <property type="molecule type" value="Genomic_DNA"/>
</dbReference>
<dbReference type="Pfam" id="PF26468">
    <property type="entry name" value="GIY_YIG_3"/>
    <property type="match status" value="1"/>
</dbReference>
<dbReference type="InterPro" id="IPR049251">
    <property type="entry name" value="DUF6884"/>
</dbReference>
<evidence type="ECO:0000259" key="2">
    <source>
        <dbReference type="Pfam" id="PF26468"/>
    </source>
</evidence>
<dbReference type="RefSeq" id="WP_211661855.1">
    <property type="nucleotide sequence ID" value="NZ_CP046244.1"/>
</dbReference>
<dbReference type="Pfam" id="PF21818">
    <property type="entry name" value="DUF6884"/>
    <property type="match status" value="1"/>
</dbReference>
<accession>A0A6I5ZST0</accession>
<organism evidence="3 4">
    <name type="scientific">Neomoorella glycerini</name>
    <dbReference type="NCBI Taxonomy" id="55779"/>
    <lineage>
        <taxon>Bacteria</taxon>
        <taxon>Bacillati</taxon>
        <taxon>Bacillota</taxon>
        <taxon>Clostridia</taxon>
        <taxon>Neomoorellales</taxon>
        <taxon>Neomoorellaceae</taxon>
        <taxon>Neomoorella</taxon>
    </lineage>
</organism>
<feature type="domain" description="DUF6884" evidence="1">
    <location>
        <begin position="4"/>
        <end position="131"/>
    </location>
</feature>
<evidence type="ECO:0000259" key="1">
    <source>
        <dbReference type="Pfam" id="PF21818"/>
    </source>
</evidence>
<evidence type="ECO:0008006" key="5">
    <source>
        <dbReference type="Google" id="ProtNLM"/>
    </source>
</evidence>
<name>A0A6I5ZST0_9FIRM</name>
<keyword evidence="4" id="KW-1185">Reference proteome</keyword>
<dbReference type="AlphaFoldDB" id="A0A6I5ZST0"/>
<proteinExistence type="predicted"/>
<protein>
    <recommendedName>
        <fullName evidence="5">GIY-YIG nuclease family protein</fullName>
    </recommendedName>
</protein>
<reference evidence="3 4" key="1">
    <citation type="submission" date="2019-11" db="EMBL/GenBank/DDBJ databases">
        <title>Genome sequence of Moorella glycerini DSM11254.</title>
        <authorList>
            <person name="Poehlein A."/>
            <person name="Boeer T."/>
            <person name="Daniel R."/>
        </authorList>
    </citation>
    <scope>NUCLEOTIDE SEQUENCE [LARGE SCALE GENOMIC DNA]</scope>
    <source>
        <strain evidence="3 4">DSM 11254</strain>
    </source>
</reference>
<dbReference type="Proteomes" id="UP000425916">
    <property type="component" value="Chromosome"/>
</dbReference>